<dbReference type="InterPro" id="IPR029062">
    <property type="entry name" value="Class_I_gatase-like"/>
</dbReference>
<sequence>MFDVIYDPEAHRILDKVYDSGGIVAAECHCSSEYFPVLDRSQFAVWVDEWIVTSRDPASSILMAEELVKALTKRAAKRIS</sequence>
<dbReference type="Gene3D" id="3.40.50.880">
    <property type="match status" value="1"/>
</dbReference>
<gene>
    <name evidence="1" type="ORF">KM312_08000</name>
</gene>
<comment type="caution">
    <text evidence="1">The sequence shown here is derived from an EMBL/GenBank/DDBJ whole genome shotgun (WGS) entry which is preliminary data.</text>
</comment>
<dbReference type="Proteomes" id="UP000748108">
    <property type="component" value="Unassembled WGS sequence"/>
</dbReference>
<proteinExistence type="predicted"/>
<dbReference type="EMBL" id="JAHHQF010000061">
    <property type="protein sequence ID" value="MBT9282578.1"/>
    <property type="molecule type" value="Genomic_DNA"/>
</dbReference>
<dbReference type="AlphaFoldDB" id="A0A947GHD5"/>
<name>A0A947GHD5_HYDSH</name>
<accession>A0A947GHD5</accession>
<reference evidence="1" key="1">
    <citation type="journal article" date="2021" name="Microbiology">
        <title>Metagenomic Analysis of the Microbial Community in the Underground Coal Fire Area (Kemerovo Region, Russia) Revealed Predominance of Thermophilic Members of the Phyla Deinococcus-thermus, Aquificae, and Firmicutes.</title>
        <authorList>
            <person name="Kadnikov V."/>
            <person name="Mardanov A.V."/>
            <person name="Beletsky A.V."/>
            <person name="Karnachuk O.V."/>
            <person name="Ravin N.V."/>
        </authorList>
    </citation>
    <scope>NUCLEOTIDE SEQUENCE</scope>
    <source>
        <strain evidence="1">RBS10-49</strain>
    </source>
</reference>
<dbReference type="SUPFAM" id="SSF52317">
    <property type="entry name" value="Class I glutamine amidotransferase-like"/>
    <property type="match status" value="1"/>
</dbReference>
<evidence type="ECO:0000313" key="2">
    <source>
        <dbReference type="Proteomes" id="UP000748108"/>
    </source>
</evidence>
<protein>
    <submittedName>
        <fullName evidence="1">Uncharacterized protein</fullName>
    </submittedName>
</protein>
<organism evidence="1 2">
    <name type="scientific">Hydrogenibacillus schlegelii</name>
    <name type="common">Bacillus schlegelii</name>
    <dbReference type="NCBI Taxonomy" id="1484"/>
    <lineage>
        <taxon>Bacteria</taxon>
        <taxon>Bacillati</taxon>
        <taxon>Bacillota</taxon>
        <taxon>Bacilli</taxon>
        <taxon>Bacillales</taxon>
        <taxon>Bacillales Family X. Incertae Sedis</taxon>
        <taxon>Hydrogenibacillus</taxon>
    </lineage>
</organism>
<evidence type="ECO:0000313" key="1">
    <source>
        <dbReference type="EMBL" id="MBT9282578.1"/>
    </source>
</evidence>